<feature type="region of interest" description="Disordered" evidence="1">
    <location>
        <begin position="1"/>
        <end position="22"/>
    </location>
</feature>
<evidence type="ECO:0000313" key="2">
    <source>
        <dbReference type="EMBL" id="KAL2061494.1"/>
    </source>
</evidence>
<organism evidence="2 3">
    <name type="scientific">Oculimacula yallundae</name>
    <dbReference type="NCBI Taxonomy" id="86028"/>
    <lineage>
        <taxon>Eukaryota</taxon>
        <taxon>Fungi</taxon>
        <taxon>Dikarya</taxon>
        <taxon>Ascomycota</taxon>
        <taxon>Pezizomycotina</taxon>
        <taxon>Leotiomycetes</taxon>
        <taxon>Helotiales</taxon>
        <taxon>Ploettnerulaceae</taxon>
        <taxon>Oculimacula</taxon>
    </lineage>
</organism>
<keyword evidence="3" id="KW-1185">Reference proteome</keyword>
<gene>
    <name evidence="2" type="ORF">VTL71DRAFT_6871</name>
</gene>
<dbReference type="EMBL" id="JAZHXI010000018">
    <property type="protein sequence ID" value="KAL2061494.1"/>
    <property type="molecule type" value="Genomic_DNA"/>
</dbReference>
<feature type="region of interest" description="Disordered" evidence="1">
    <location>
        <begin position="52"/>
        <end position="72"/>
    </location>
</feature>
<reference evidence="2 3" key="1">
    <citation type="journal article" date="2024" name="Commun. Biol.">
        <title>Comparative genomic analysis of thermophilic fungi reveals convergent evolutionary adaptations and gene losses.</title>
        <authorList>
            <person name="Steindorff A.S."/>
            <person name="Aguilar-Pontes M.V."/>
            <person name="Robinson A.J."/>
            <person name="Andreopoulos B."/>
            <person name="LaButti K."/>
            <person name="Kuo A."/>
            <person name="Mondo S."/>
            <person name="Riley R."/>
            <person name="Otillar R."/>
            <person name="Haridas S."/>
            <person name="Lipzen A."/>
            <person name="Grimwood J."/>
            <person name="Schmutz J."/>
            <person name="Clum A."/>
            <person name="Reid I.D."/>
            <person name="Moisan M.C."/>
            <person name="Butler G."/>
            <person name="Nguyen T.T.M."/>
            <person name="Dewar K."/>
            <person name="Conant G."/>
            <person name="Drula E."/>
            <person name="Henrissat B."/>
            <person name="Hansel C."/>
            <person name="Singer S."/>
            <person name="Hutchinson M.I."/>
            <person name="de Vries R.P."/>
            <person name="Natvig D.O."/>
            <person name="Powell A.J."/>
            <person name="Tsang A."/>
            <person name="Grigoriev I.V."/>
        </authorList>
    </citation>
    <scope>NUCLEOTIDE SEQUENCE [LARGE SCALE GENOMIC DNA]</scope>
    <source>
        <strain evidence="2 3">CBS 494.80</strain>
    </source>
</reference>
<protein>
    <submittedName>
        <fullName evidence="2">Uncharacterized protein</fullName>
    </submittedName>
</protein>
<accession>A0ABR4BV39</accession>
<evidence type="ECO:0000256" key="1">
    <source>
        <dbReference type="SAM" id="MobiDB-lite"/>
    </source>
</evidence>
<name>A0ABR4BV39_9HELO</name>
<evidence type="ECO:0000313" key="3">
    <source>
        <dbReference type="Proteomes" id="UP001595075"/>
    </source>
</evidence>
<comment type="caution">
    <text evidence="2">The sequence shown here is derived from an EMBL/GenBank/DDBJ whole genome shotgun (WGS) entry which is preliminary data.</text>
</comment>
<proteinExistence type="predicted"/>
<dbReference type="Proteomes" id="UP001595075">
    <property type="component" value="Unassembled WGS sequence"/>
</dbReference>
<feature type="compositionally biased region" description="Basic and acidic residues" evidence="1">
    <location>
        <begin position="59"/>
        <end position="72"/>
    </location>
</feature>
<sequence length="111" mass="12528">MKRGQSQIARRQLDVNSTGSISQGNRKAIKQFVLGVGSVVFFLGKRNPFTKISTPGKKRVLDQEEQKGSGDHRLMIASNHPAPMMRHLQRNFETLQEKDQPQTKKLRSSSP</sequence>